<proteinExistence type="inferred from homology"/>
<dbReference type="PANTHER" id="PTHR48043">
    <property type="entry name" value="EG:EG0003.4 PROTEIN-RELATED"/>
    <property type="match status" value="1"/>
</dbReference>
<dbReference type="CDD" id="cd03784">
    <property type="entry name" value="GT1_Gtf-like"/>
    <property type="match status" value="1"/>
</dbReference>
<dbReference type="FunFam" id="3.40.50.2000:FF:000021">
    <property type="entry name" value="UDP-glucuronosyltransferase"/>
    <property type="match status" value="1"/>
</dbReference>
<dbReference type="InterPro" id="IPR002213">
    <property type="entry name" value="UDP_glucos_trans"/>
</dbReference>
<dbReference type="GO" id="GO:0010468">
    <property type="term" value="P:regulation of gene expression"/>
    <property type="evidence" value="ECO:0007669"/>
    <property type="project" value="UniProtKB-ARBA"/>
</dbReference>
<accession>A0A9Q1BU87</accession>
<dbReference type="InterPro" id="IPR006575">
    <property type="entry name" value="RWD_dom"/>
</dbReference>
<protein>
    <submittedName>
        <fullName evidence="6">UDP-glucuronosyltransferase 2B31</fullName>
    </submittedName>
</protein>
<name>A0A9Q1BU87_HOLLE</name>
<comment type="similarity">
    <text evidence="1">Belongs to the UDP-glycosyltransferase family.</text>
</comment>
<gene>
    <name evidence="6" type="ORF">HOLleu_23456</name>
</gene>
<dbReference type="PANTHER" id="PTHR48043:SF145">
    <property type="entry name" value="FI06409P-RELATED"/>
    <property type="match status" value="1"/>
</dbReference>
<dbReference type="FunFam" id="3.10.110.10:FF:000050">
    <property type="entry name" value="eIF-2-alpha kinase GCN2"/>
    <property type="match status" value="1"/>
</dbReference>
<dbReference type="InterPro" id="IPR016135">
    <property type="entry name" value="UBQ-conjugating_enzyme/RWD"/>
</dbReference>
<dbReference type="SMART" id="SM00591">
    <property type="entry name" value="RWD"/>
    <property type="match status" value="1"/>
</dbReference>
<feature type="domain" description="RWD" evidence="5">
    <location>
        <begin position="5"/>
        <end position="115"/>
    </location>
</feature>
<sequence length="729" mass="82343">MELDEEIEALRAIFAQEGELEVTRDRDGRTVLQFHLTIDDDVDISHSNQLKVDLSLTLLPSYPKDPPSVCISSSQLTRETQDKVKNDLGKFIKDLPSEPVSMEIVFWIKEHIHKYVTHNQLTAQSERVSSTEIPCTYAVLHLDHMRAKQRYVKTLLAWAEGGSLTGRVVFCKHLIFIILIGMSRNVKDFIVNLKTQTVDVDSSGRSCKEKMMSVISEGDHSGVLSSSSVYGYSYLFQGATGFGSHFLTAAYLAEAMVYRGHDVTFVISHTAAHHMEHPKWGPLFDFILYKSPSNSSEYWLMQNALVEKSLREGVFTGLRTYFPKVMSSLAAECEAVFIDKELIANLRKKNFDFVVYDAFWPCSAILAEQLSIKSILMSPSGYLGDLVSLLGSPANPAFISYFFESPPLLPFTFFERVINYLLAQMTSVMFQYTVIPMYDNVRRRLDMRLDITYEEFLVYQTELVLLNMDSELEAPVPLSPNIIPVGGLTAHKAEPLSTDLEKFVLSAAKDGLVVFSLGTYVNRLPKAIKRVIIDAFVDLPYKVLWKSDNTENEPLPPNVKAQKWLPVNDLLGHNQTKVFVCQGGNNGFYEAIYHGVPMVVLPVMADQDLVGSKVHVLGIGTKLNIRTMTSLELKEAITQVMTDPRIRENSRRLRNIYRDKPMNATERAAHWIEHVTRSGGSIYKPDLSRLNYIQSSLLDVYFFLAFVTITFGFLLYKISLFVVFSVSGA</sequence>
<dbReference type="Pfam" id="PF00201">
    <property type="entry name" value="UDPGT"/>
    <property type="match status" value="1"/>
</dbReference>
<evidence type="ECO:0000259" key="5">
    <source>
        <dbReference type="PROSITE" id="PS50908"/>
    </source>
</evidence>
<keyword evidence="2" id="KW-0328">Glycosyltransferase</keyword>
<evidence type="ECO:0000313" key="7">
    <source>
        <dbReference type="Proteomes" id="UP001152320"/>
    </source>
</evidence>
<dbReference type="GO" id="GO:0008194">
    <property type="term" value="F:UDP-glycosyltransferase activity"/>
    <property type="evidence" value="ECO:0007669"/>
    <property type="project" value="InterPro"/>
</dbReference>
<dbReference type="Pfam" id="PF05773">
    <property type="entry name" value="RWD"/>
    <property type="match status" value="1"/>
</dbReference>
<dbReference type="CDD" id="cd24164">
    <property type="entry name" value="RWDD3_C"/>
    <property type="match status" value="1"/>
</dbReference>
<dbReference type="PROSITE" id="PS50908">
    <property type="entry name" value="RWD"/>
    <property type="match status" value="1"/>
</dbReference>
<feature type="transmembrane region" description="Helical" evidence="4">
    <location>
        <begin position="700"/>
        <end position="724"/>
    </location>
</feature>
<dbReference type="GO" id="GO:0051246">
    <property type="term" value="P:regulation of protein metabolic process"/>
    <property type="evidence" value="ECO:0007669"/>
    <property type="project" value="UniProtKB-ARBA"/>
</dbReference>
<dbReference type="Gene3D" id="3.10.110.10">
    <property type="entry name" value="Ubiquitin Conjugating Enzyme"/>
    <property type="match status" value="1"/>
</dbReference>
<keyword evidence="3" id="KW-0808">Transferase</keyword>
<evidence type="ECO:0000256" key="4">
    <source>
        <dbReference type="SAM" id="Phobius"/>
    </source>
</evidence>
<dbReference type="AlphaFoldDB" id="A0A9Q1BU87"/>
<evidence type="ECO:0000256" key="1">
    <source>
        <dbReference type="ARBA" id="ARBA00009995"/>
    </source>
</evidence>
<dbReference type="EMBL" id="JAIZAY010000011">
    <property type="protein sequence ID" value="KAJ8033273.1"/>
    <property type="molecule type" value="Genomic_DNA"/>
</dbReference>
<dbReference type="InterPro" id="IPR050271">
    <property type="entry name" value="UDP-glycosyltransferase"/>
</dbReference>
<dbReference type="Gene3D" id="3.40.50.2000">
    <property type="entry name" value="Glycogen Phosphorylase B"/>
    <property type="match status" value="2"/>
</dbReference>
<keyword evidence="4" id="KW-1133">Transmembrane helix</keyword>
<dbReference type="OrthoDB" id="5835829at2759"/>
<dbReference type="GO" id="GO:0033554">
    <property type="term" value="P:cellular response to stress"/>
    <property type="evidence" value="ECO:0007669"/>
    <property type="project" value="UniProtKB-ARBA"/>
</dbReference>
<evidence type="ECO:0000256" key="2">
    <source>
        <dbReference type="ARBA" id="ARBA00022676"/>
    </source>
</evidence>
<dbReference type="Proteomes" id="UP001152320">
    <property type="component" value="Chromosome 11"/>
</dbReference>
<comment type="caution">
    <text evidence="6">The sequence shown here is derived from an EMBL/GenBank/DDBJ whole genome shotgun (WGS) entry which is preliminary data.</text>
</comment>
<keyword evidence="7" id="KW-1185">Reference proteome</keyword>
<evidence type="ECO:0000313" key="6">
    <source>
        <dbReference type="EMBL" id="KAJ8033273.1"/>
    </source>
</evidence>
<evidence type="ECO:0000256" key="3">
    <source>
        <dbReference type="ARBA" id="ARBA00022679"/>
    </source>
</evidence>
<reference evidence="6" key="1">
    <citation type="submission" date="2021-10" db="EMBL/GenBank/DDBJ databases">
        <title>Tropical sea cucumber genome reveals ecological adaptation and Cuvierian tubules defense mechanism.</title>
        <authorList>
            <person name="Chen T."/>
        </authorList>
    </citation>
    <scope>NUCLEOTIDE SEQUENCE</scope>
    <source>
        <strain evidence="6">Nanhai2018</strain>
        <tissue evidence="6">Muscle</tissue>
    </source>
</reference>
<keyword evidence="4" id="KW-0812">Transmembrane</keyword>
<organism evidence="6 7">
    <name type="scientific">Holothuria leucospilota</name>
    <name type="common">Black long sea cucumber</name>
    <name type="synonym">Mertensiothuria leucospilota</name>
    <dbReference type="NCBI Taxonomy" id="206669"/>
    <lineage>
        <taxon>Eukaryota</taxon>
        <taxon>Metazoa</taxon>
        <taxon>Echinodermata</taxon>
        <taxon>Eleutherozoa</taxon>
        <taxon>Echinozoa</taxon>
        <taxon>Holothuroidea</taxon>
        <taxon>Aspidochirotacea</taxon>
        <taxon>Aspidochirotida</taxon>
        <taxon>Holothuriidae</taxon>
        <taxon>Holothuria</taxon>
    </lineage>
</organism>
<dbReference type="SUPFAM" id="SSF53756">
    <property type="entry name" value="UDP-Glycosyltransferase/glycogen phosphorylase"/>
    <property type="match status" value="1"/>
</dbReference>
<keyword evidence="4" id="KW-0472">Membrane</keyword>
<dbReference type="GO" id="GO:0009893">
    <property type="term" value="P:positive regulation of metabolic process"/>
    <property type="evidence" value="ECO:0007669"/>
    <property type="project" value="UniProtKB-ARBA"/>
</dbReference>
<dbReference type="SUPFAM" id="SSF54495">
    <property type="entry name" value="UBC-like"/>
    <property type="match status" value="1"/>
</dbReference>